<feature type="region of interest" description="Disordered" evidence="1">
    <location>
        <begin position="1"/>
        <end position="64"/>
    </location>
</feature>
<feature type="compositionally biased region" description="Basic and acidic residues" evidence="1">
    <location>
        <begin position="638"/>
        <end position="671"/>
    </location>
</feature>
<sequence>MAPGADNDSDGPALRNMPFQQADKYATKAVDMSDKLQEKFQKKDSAKAEKKDPPGGFDATPIPQLPPGYTIKITFHRAENLPFADFGTFSSDPYIIAALKTDVPRRHKQDPELRLRTPTIHRNTNPEWNVEWVVANVPASGFFLKCRLYDEDSSDHDDRLGNAHITVGHIDDNYKGFSQRTFGIKKRMASKRAYTFRGCAWLLSRRVKMGGDLIVSVENLGRTKDETGGRVYTAAPLPWSQHYSPLIGRLAGTKDTEQDKHGKEVQKYNFQSIQMQLPGPVPADLYHRYVEFKPFVAGMFQGKSIRGRLLNRALHHQHARIYNYDKSTKYGLFQEPSVELTKKFLDFVHYDQGGRIFTYVLTLDAQLRFTETGKEFGIDLLSKHTMHSDVSIYIAFSGEFFIRRLKRPHLLHNDSGPDPFEHAYPPAEDPVAETDENGKDQEQNSLRSRPDTKKSGSSRNDENNNNKEKGEGSNPGSSHEQQPQTPLQQSNEPSHYELIIDNDSGTYRPNAEKLSHLRKYLISALPGLKVVTLDCQADEAKMKKLKGEQRERKKQTGKQITYLQNDSMSSISSSDEEELTARAEGDDHHRESRYKREMHKYMGHGRDDHHYTGEEDDEIRAAAGPTNTTGNGVVNSEPKLEHDEKRRDLDGERPHEGMDVSKEKHDVSSSP</sequence>
<feature type="compositionally biased region" description="Polar residues" evidence="1">
    <location>
        <begin position="625"/>
        <end position="634"/>
    </location>
</feature>
<dbReference type="AlphaFoldDB" id="A0A072P2E2"/>
<dbReference type="RefSeq" id="XP_013256452.1">
    <property type="nucleotide sequence ID" value="XM_013400998.1"/>
</dbReference>
<feature type="compositionally biased region" description="Polar residues" evidence="1">
    <location>
        <begin position="475"/>
        <end position="492"/>
    </location>
</feature>
<dbReference type="PANTHER" id="PTHR47800:SF5">
    <property type="entry name" value="FER-1-LIKE PROTEIN 6"/>
    <property type="match status" value="1"/>
</dbReference>
<keyword evidence="4" id="KW-1185">Reference proteome</keyword>
<feature type="compositionally biased region" description="Basic and acidic residues" evidence="1">
    <location>
        <begin position="579"/>
        <end position="590"/>
    </location>
</feature>
<evidence type="ECO:0000313" key="4">
    <source>
        <dbReference type="Proteomes" id="UP000027920"/>
    </source>
</evidence>
<feature type="domain" description="C2" evidence="2">
    <location>
        <begin position="51"/>
        <end position="181"/>
    </location>
</feature>
<dbReference type="Pfam" id="PF00168">
    <property type="entry name" value="C2"/>
    <property type="match status" value="1"/>
</dbReference>
<evidence type="ECO:0000259" key="2">
    <source>
        <dbReference type="PROSITE" id="PS50004"/>
    </source>
</evidence>
<evidence type="ECO:0000313" key="3">
    <source>
        <dbReference type="EMBL" id="KEF53862.1"/>
    </source>
</evidence>
<dbReference type="InterPro" id="IPR035892">
    <property type="entry name" value="C2_domain_sf"/>
</dbReference>
<organism evidence="3 4">
    <name type="scientific">Exophiala aquamarina CBS 119918</name>
    <dbReference type="NCBI Taxonomy" id="1182545"/>
    <lineage>
        <taxon>Eukaryota</taxon>
        <taxon>Fungi</taxon>
        <taxon>Dikarya</taxon>
        <taxon>Ascomycota</taxon>
        <taxon>Pezizomycotina</taxon>
        <taxon>Eurotiomycetes</taxon>
        <taxon>Chaetothyriomycetidae</taxon>
        <taxon>Chaetothyriales</taxon>
        <taxon>Herpotrichiellaceae</taxon>
        <taxon>Exophiala</taxon>
    </lineage>
</organism>
<dbReference type="PANTHER" id="PTHR47800">
    <property type="entry name" value="C2 DOMAIN-CONTAINING PROTEIN"/>
    <property type="match status" value="1"/>
</dbReference>
<feature type="compositionally biased region" description="Basic and acidic residues" evidence="1">
    <location>
        <begin position="31"/>
        <end position="53"/>
    </location>
</feature>
<dbReference type="PROSITE" id="PS50004">
    <property type="entry name" value="C2"/>
    <property type="match status" value="1"/>
</dbReference>
<dbReference type="Proteomes" id="UP000027920">
    <property type="component" value="Unassembled WGS sequence"/>
</dbReference>
<feature type="compositionally biased region" description="Polar residues" evidence="1">
    <location>
        <begin position="557"/>
        <end position="566"/>
    </location>
</feature>
<evidence type="ECO:0000256" key="1">
    <source>
        <dbReference type="SAM" id="MobiDB-lite"/>
    </source>
</evidence>
<dbReference type="GO" id="GO:0010628">
    <property type="term" value="P:positive regulation of gene expression"/>
    <property type="evidence" value="ECO:0007669"/>
    <property type="project" value="TreeGrafter"/>
</dbReference>
<proteinExistence type="predicted"/>
<feature type="region of interest" description="Disordered" evidence="1">
    <location>
        <begin position="413"/>
        <end position="492"/>
    </location>
</feature>
<dbReference type="GeneID" id="25285168"/>
<dbReference type="SMART" id="SM00239">
    <property type="entry name" value="C2"/>
    <property type="match status" value="1"/>
</dbReference>
<feature type="compositionally biased region" description="Basic and acidic residues" evidence="1">
    <location>
        <begin position="436"/>
        <end position="471"/>
    </location>
</feature>
<feature type="compositionally biased region" description="Basic residues" evidence="1">
    <location>
        <begin position="591"/>
        <end position="603"/>
    </location>
</feature>
<dbReference type="STRING" id="1182545.A0A072P2E2"/>
<dbReference type="OrthoDB" id="73919at2759"/>
<dbReference type="VEuPathDB" id="FungiDB:A1O9_10264"/>
<feature type="region of interest" description="Disordered" evidence="1">
    <location>
        <begin position="543"/>
        <end position="671"/>
    </location>
</feature>
<dbReference type="SUPFAM" id="SSF49562">
    <property type="entry name" value="C2 domain (Calcium/lipid-binding domain, CaLB)"/>
    <property type="match status" value="1"/>
</dbReference>
<dbReference type="Gene3D" id="2.60.40.150">
    <property type="entry name" value="C2 domain"/>
    <property type="match status" value="1"/>
</dbReference>
<accession>A0A072P2E2</accession>
<dbReference type="InterPro" id="IPR000008">
    <property type="entry name" value="C2_dom"/>
</dbReference>
<comment type="caution">
    <text evidence="3">The sequence shown here is derived from an EMBL/GenBank/DDBJ whole genome shotgun (WGS) entry which is preliminary data.</text>
</comment>
<gene>
    <name evidence="3" type="ORF">A1O9_10264</name>
</gene>
<dbReference type="HOGENOM" id="CLU_022666_2_0_1"/>
<dbReference type="EMBL" id="AMGV01000012">
    <property type="protein sequence ID" value="KEF53862.1"/>
    <property type="molecule type" value="Genomic_DNA"/>
</dbReference>
<feature type="compositionally biased region" description="Basic and acidic residues" evidence="1">
    <location>
        <begin position="604"/>
        <end position="613"/>
    </location>
</feature>
<protein>
    <recommendedName>
        <fullName evidence="2">C2 domain-containing protein</fullName>
    </recommendedName>
</protein>
<name>A0A072P2E2_9EURO</name>
<reference evidence="3 4" key="1">
    <citation type="submission" date="2013-03" db="EMBL/GenBank/DDBJ databases">
        <title>The Genome Sequence of Exophiala aquamarina CBS 119918.</title>
        <authorList>
            <consortium name="The Broad Institute Genomics Platform"/>
            <person name="Cuomo C."/>
            <person name="de Hoog S."/>
            <person name="Gorbushina A."/>
            <person name="Walker B."/>
            <person name="Young S.K."/>
            <person name="Zeng Q."/>
            <person name="Gargeya S."/>
            <person name="Fitzgerald M."/>
            <person name="Haas B."/>
            <person name="Abouelleil A."/>
            <person name="Allen A.W."/>
            <person name="Alvarado L."/>
            <person name="Arachchi H.M."/>
            <person name="Berlin A.M."/>
            <person name="Chapman S.B."/>
            <person name="Gainer-Dewar J."/>
            <person name="Goldberg J."/>
            <person name="Griggs A."/>
            <person name="Gujja S."/>
            <person name="Hansen M."/>
            <person name="Howarth C."/>
            <person name="Imamovic A."/>
            <person name="Ireland A."/>
            <person name="Larimer J."/>
            <person name="McCowan C."/>
            <person name="Murphy C."/>
            <person name="Pearson M."/>
            <person name="Poon T.W."/>
            <person name="Priest M."/>
            <person name="Roberts A."/>
            <person name="Saif S."/>
            <person name="Shea T."/>
            <person name="Sisk P."/>
            <person name="Sykes S."/>
            <person name="Wortman J."/>
            <person name="Nusbaum C."/>
            <person name="Birren B."/>
        </authorList>
    </citation>
    <scope>NUCLEOTIDE SEQUENCE [LARGE SCALE GENOMIC DNA]</scope>
    <source>
        <strain evidence="3 4">CBS 119918</strain>
    </source>
</reference>